<evidence type="ECO:0000313" key="4">
    <source>
        <dbReference type="Proteomes" id="UP001209570"/>
    </source>
</evidence>
<evidence type="ECO:0008006" key="5">
    <source>
        <dbReference type="Google" id="ProtNLM"/>
    </source>
</evidence>
<gene>
    <name evidence="3" type="ORF">P43SY_005535</name>
</gene>
<organism evidence="3 4">
    <name type="scientific">Pythium insidiosum</name>
    <name type="common">Pythiosis disease agent</name>
    <dbReference type="NCBI Taxonomy" id="114742"/>
    <lineage>
        <taxon>Eukaryota</taxon>
        <taxon>Sar</taxon>
        <taxon>Stramenopiles</taxon>
        <taxon>Oomycota</taxon>
        <taxon>Peronosporomycetes</taxon>
        <taxon>Pythiales</taxon>
        <taxon>Pythiaceae</taxon>
        <taxon>Pythium</taxon>
    </lineage>
</organism>
<evidence type="ECO:0000313" key="3">
    <source>
        <dbReference type="EMBL" id="KAJ0405969.1"/>
    </source>
</evidence>
<dbReference type="Proteomes" id="UP001209570">
    <property type="component" value="Unassembled WGS sequence"/>
</dbReference>
<keyword evidence="4" id="KW-1185">Reference proteome</keyword>
<dbReference type="EMBL" id="JAKCXM010000038">
    <property type="protein sequence ID" value="KAJ0405969.1"/>
    <property type="molecule type" value="Genomic_DNA"/>
</dbReference>
<feature type="region of interest" description="Disordered" evidence="1">
    <location>
        <begin position="107"/>
        <end position="137"/>
    </location>
</feature>
<keyword evidence="2" id="KW-0732">Signal</keyword>
<evidence type="ECO:0000256" key="2">
    <source>
        <dbReference type="SAM" id="SignalP"/>
    </source>
</evidence>
<evidence type="ECO:0000256" key="1">
    <source>
        <dbReference type="SAM" id="MobiDB-lite"/>
    </source>
</evidence>
<comment type="caution">
    <text evidence="3">The sequence shown here is derived from an EMBL/GenBank/DDBJ whole genome shotgun (WGS) entry which is preliminary data.</text>
</comment>
<feature type="signal peptide" evidence="2">
    <location>
        <begin position="1"/>
        <end position="26"/>
    </location>
</feature>
<name>A0AAD5M7S3_PYTIN</name>
<feature type="chain" id="PRO_5042139336" description="Elicitin-like protein" evidence="2">
    <location>
        <begin position="27"/>
        <end position="163"/>
    </location>
</feature>
<protein>
    <recommendedName>
        <fullName evidence="5">Elicitin-like protein</fullName>
    </recommendedName>
</protein>
<dbReference type="AlphaFoldDB" id="A0AAD5M7S3"/>
<accession>A0AAD5M7S3</accession>
<feature type="compositionally biased region" description="Low complexity" evidence="1">
    <location>
        <begin position="122"/>
        <end position="137"/>
    </location>
</feature>
<proteinExistence type="predicted"/>
<reference evidence="3" key="1">
    <citation type="submission" date="2021-12" db="EMBL/GenBank/DDBJ databases">
        <title>Prjna785345.</title>
        <authorList>
            <person name="Rujirawat T."/>
            <person name="Krajaejun T."/>
        </authorList>
    </citation>
    <scope>NUCLEOTIDE SEQUENCE</scope>
    <source>
        <strain evidence="3">Pi057C3</strain>
    </source>
</reference>
<sequence length="163" mass="16970">MKSYQLLTIPACVGALVGPLAHVASAAECTSEDLNAQTKLLSTPEFVQACGKAVTAPNVFMFCKAEKCYNYAKTLNDQISSCTIQGVPWRRTWSEALAWCWQEFESAADGSTPGDAARKNETTAGAASTDAPAATTRPLSDASSLAAASMALASGALTAMLLV</sequence>